<dbReference type="SUPFAM" id="SSF49899">
    <property type="entry name" value="Concanavalin A-like lectins/glucanases"/>
    <property type="match status" value="1"/>
</dbReference>
<gene>
    <name evidence="3" type="ORF">GCM10010832_12040</name>
</gene>
<feature type="domain" description="Secretion system C-terminal sorting" evidence="2">
    <location>
        <begin position="262"/>
        <end position="328"/>
    </location>
</feature>
<organism evidence="3 4">
    <name type="scientific">Psychroflexus planctonicus</name>
    <dbReference type="NCBI Taxonomy" id="1526575"/>
    <lineage>
        <taxon>Bacteria</taxon>
        <taxon>Pseudomonadati</taxon>
        <taxon>Bacteroidota</taxon>
        <taxon>Flavobacteriia</taxon>
        <taxon>Flavobacteriales</taxon>
        <taxon>Flavobacteriaceae</taxon>
        <taxon>Psychroflexus</taxon>
    </lineage>
</organism>
<dbReference type="InterPro" id="IPR026444">
    <property type="entry name" value="Secre_tail"/>
</dbReference>
<comment type="caution">
    <text evidence="3">The sequence shown here is derived from an EMBL/GenBank/DDBJ whole genome shotgun (WGS) entry which is preliminary data.</text>
</comment>
<protein>
    <recommendedName>
        <fullName evidence="2">Secretion system C-terminal sorting domain-containing protein</fullName>
    </recommendedName>
</protein>
<evidence type="ECO:0000313" key="3">
    <source>
        <dbReference type="EMBL" id="GGE33393.1"/>
    </source>
</evidence>
<dbReference type="Pfam" id="PF18962">
    <property type="entry name" value="Por_Secre_tail"/>
    <property type="match status" value="1"/>
</dbReference>
<dbReference type="NCBIfam" id="TIGR04183">
    <property type="entry name" value="Por_Secre_tail"/>
    <property type="match status" value="1"/>
</dbReference>
<reference evidence="4" key="1">
    <citation type="journal article" date="2019" name="Int. J. Syst. Evol. Microbiol.">
        <title>The Global Catalogue of Microorganisms (GCM) 10K type strain sequencing project: providing services to taxonomists for standard genome sequencing and annotation.</title>
        <authorList>
            <consortium name="The Broad Institute Genomics Platform"/>
            <consortium name="The Broad Institute Genome Sequencing Center for Infectious Disease"/>
            <person name="Wu L."/>
            <person name="Ma J."/>
        </authorList>
    </citation>
    <scope>NUCLEOTIDE SEQUENCE [LARGE SCALE GENOMIC DNA]</scope>
    <source>
        <strain evidence="4">CGMCC 1.12931</strain>
    </source>
</reference>
<accession>A0ABQ1SFA5</accession>
<dbReference type="Gene3D" id="2.60.120.200">
    <property type="match status" value="1"/>
</dbReference>
<evidence type="ECO:0000259" key="2">
    <source>
        <dbReference type="Pfam" id="PF18962"/>
    </source>
</evidence>
<dbReference type="Proteomes" id="UP000599179">
    <property type="component" value="Unassembled WGS sequence"/>
</dbReference>
<evidence type="ECO:0000256" key="1">
    <source>
        <dbReference type="ARBA" id="ARBA00022729"/>
    </source>
</evidence>
<keyword evidence="1" id="KW-0732">Signal</keyword>
<keyword evidence="4" id="KW-1185">Reference proteome</keyword>
<name>A0ABQ1SFA5_9FLAO</name>
<dbReference type="EMBL" id="BMGM01000004">
    <property type="protein sequence ID" value="GGE33393.1"/>
    <property type="molecule type" value="Genomic_DNA"/>
</dbReference>
<evidence type="ECO:0000313" key="4">
    <source>
        <dbReference type="Proteomes" id="UP000599179"/>
    </source>
</evidence>
<dbReference type="InterPro" id="IPR013320">
    <property type="entry name" value="ConA-like_dom_sf"/>
</dbReference>
<dbReference type="Pfam" id="PF13385">
    <property type="entry name" value="Laminin_G_3"/>
    <property type="match status" value="1"/>
</dbReference>
<sequence length="329" mass="37702">MKKTIMKNLVIILFVTIFSISQNLNSQLIPVVHYKFDGNFEDSSENNYDASNMGATFAEDRNGIPDNSLYFNGIDSFINLPNEDDLKPAMPFTISFWIKYSSTSYDDQELFELSYEENRNSGVYFNSEMSSGKMAINISNGLYNYIASARKSYVSNNVIEVGEWINVFVVVNDHDDMEIYYDCDGIGGDYSGFANTLVYSDTNGVIGKRQRNLYQSPNYFHGYLDDFKIWDTALNESIINRLCDHDSLNLNSFENNLETPKIYPNPSNGFFKIKSSIQYEEIVVINQIGKTIHTYNYDNQIDLTHLSSGVYFLKFIKDDSSDIKKIIIN</sequence>
<proteinExistence type="predicted"/>